<sequence length="200" mass="22405">KGALGRGKGRLGRTGPRVWIRLFQANFGVRPNGSGDKLGRVVSDGLNWAERARPAQTQGKWAEPVRDKMNGEDEDGRRGGFRQLRTAVPASGCRGDGARGRERRQRAPPWLHRARDGRHGSRDSLGREDFLNFPARFLDFPAKDFRVFRRKSVELRGRNGGVLFRGVSPVRFRGEIGARGRDSEHFSEIRESGALSSRES</sequence>
<feature type="region of interest" description="Disordered" evidence="1">
    <location>
        <begin position="179"/>
        <end position="200"/>
    </location>
</feature>
<evidence type="ECO:0000256" key="1">
    <source>
        <dbReference type="SAM" id="MobiDB-lite"/>
    </source>
</evidence>
<dbReference type="Proteomes" id="UP000233551">
    <property type="component" value="Unassembled WGS sequence"/>
</dbReference>
<keyword evidence="3" id="KW-1185">Reference proteome</keyword>
<dbReference type="EMBL" id="PGOL01043604">
    <property type="protein sequence ID" value="PKH89659.1"/>
    <property type="molecule type" value="Genomic_DNA"/>
</dbReference>
<accession>A0A2I0H1M8</accession>
<evidence type="ECO:0000313" key="2">
    <source>
        <dbReference type="EMBL" id="PKH89659.1"/>
    </source>
</evidence>
<dbReference type="AlphaFoldDB" id="A0A2I0H1M8"/>
<feature type="region of interest" description="Disordered" evidence="1">
    <location>
        <begin position="52"/>
        <end position="122"/>
    </location>
</feature>
<feature type="non-terminal residue" evidence="2">
    <location>
        <position position="1"/>
    </location>
</feature>
<name>A0A2I0H1M8_PUNGR</name>
<proteinExistence type="predicted"/>
<organism evidence="2 3">
    <name type="scientific">Punica granatum</name>
    <name type="common">Pomegranate</name>
    <dbReference type="NCBI Taxonomy" id="22663"/>
    <lineage>
        <taxon>Eukaryota</taxon>
        <taxon>Viridiplantae</taxon>
        <taxon>Streptophyta</taxon>
        <taxon>Embryophyta</taxon>
        <taxon>Tracheophyta</taxon>
        <taxon>Spermatophyta</taxon>
        <taxon>Magnoliopsida</taxon>
        <taxon>eudicotyledons</taxon>
        <taxon>Gunneridae</taxon>
        <taxon>Pentapetalae</taxon>
        <taxon>rosids</taxon>
        <taxon>malvids</taxon>
        <taxon>Myrtales</taxon>
        <taxon>Lythraceae</taxon>
        <taxon>Punica</taxon>
    </lineage>
</organism>
<protein>
    <submittedName>
        <fullName evidence="2">Uncharacterized protein</fullName>
    </submittedName>
</protein>
<gene>
    <name evidence="2" type="ORF">CRG98_049896</name>
</gene>
<feature type="compositionally biased region" description="Basic and acidic residues" evidence="1">
    <location>
        <begin position="179"/>
        <end position="191"/>
    </location>
</feature>
<feature type="compositionally biased region" description="Basic and acidic residues" evidence="1">
    <location>
        <begin position="63"/>
        <end position="78"/>
    </location>
</feature>
<feature type="compositionally biased region" description="Basic and acidic residues" evidence="1">
    <location>
        <begin position="113"/>
        <end position="122"/>
    </location>
</feature>
<comment type="caution">
    <text evidence="2">The sequence shown here is derived from an EMBL/GenBank/DDBJ whole genome shotgun (WGS) entry which is preliminary data.</text>
</comment>
<reference evidence="2 3" key="1">
    <citation type="submission" date="2017-11" db="EMBL/GenBank/DDBJ databases">
        <title>De-novo sequencing of pomegranate (Punica granatum L.) genome.</title>
        <authorList>
            <person name="Akparov Z."/>
            <person name="Amiraslanov A."/>
            <person name="Hajiyeva S."/>
            <person name="Abbasov M."/>
            <person name="Kaur K."/>
            <person name="Hamwieh A."/>
            <person name="Solovyev V."/>
            <person name="Salamov A."/>
            <person name="Braich B."/>
            <person name="Kosarev P."/>
            <person name="Mahmoud A."/>
            <person name="Hajiyev E."/>
            <person name="Babayeva S."/>
            <person name="Izzatullayeva V."/>
            <person name="Mammadov A."/>
            <person name="Mammadov A."/>
            <person name="Sharifova S."/>
            <person name="Ojaghi J."/>
            <person name="Eynullazada K."/>
            <person name="Bayramov B."/>
            <person name="Abdulazimova A."/>
            <person name="Shahmuradov I."/>
        </authorList>
    </citation>
    <scope>NUCLEOTIDE SEQUENCE [LARGE SCALE GENOMIC DNA]</scope>
    <source>
        <strain evidence="3">cv. AG2017</strain>
        <tissue evidence="2">Leaf</tissue>
    </source>
</reference>
<evidence type="ECO:0000313" key="3">
    <source>
        <dbReference type="Proteomes" id="UP000233551"/>
    </source>
</evidence>